<accession>A0AAN4USD5</accession>
<evidence type="ECO:0000313" key="1">
    <source>
        <dbReference type="EMBL" id="GHE02794.1"/>
    </source>
</evidence>
<dbReference type="GO" id="GO:0006508">
    <property type="term" value="P:proteolysis"/>
    <property type="evidence" value="ECO:0007669"/>
    <property type="project" value="InterPro"/>
</dbReference>
<protein>
    <submittedName>
        <fullName evidence="1 2">Dipeptidase</fullName>
    </submittedName>
</protein>
<name>A0AAN4USD5_9RHOB</name>
<organism evidence="1 4">
    <name type="scientific">Allgaiera indica</name>
    <dbReference type="NCBI Taxonomy" id="765699"/>
    <lineage>
        <taxon>Bacteria</taxon>
        <taxon>Pseudomonadati</taxon>
        <taxon>Pseudomonadota</taxon>
        <taxon>Alphaproteobacteria</taxon>
        <taxon>Rhodobacterales</taxon>
        <taxon>Paracoccaceae</taxon>
        <taxon>Allgaiera</taxon>
    </lineage>
</organism>
<keyword evidence="3" id="KW-1185">Reference proteome</keyword>
<reference evidence="1" key="3">
    <citation type="submission" date="2023-06" db="EMBL/GenBank/DDBJ databases">
        <authorList>
            <person name="Sun Q."/>
            <person name="Zhou Y."/>
        </authorList>
    </citation>
    <scope>NUCLEOTIDE SEQUENCE</scope>
    <source>
        <strain evidence="1">CGMCC 1.10859</strain>
    </source>
</reference>
<dbReference type="InterPro" id="IPR008257">
    <property type="entry name" value="Pept_M19"/>
</dbReference>
<comment type="caution">
    <text evidence="1">The sequence shown here is derived from an EMBL/GenBank/DDBJ whole genome shotgun (WGS) entry which is preliminary data.</text>
</comment>
<dbReference type="EMBL" id="FNOB01000011">
    <property type="protein sequence ID" value="SDX17634.1"/>
    <property type="molecule type" value="Genomic_DNA"/>
</dbReference>
<dbReference type="InterPro" id="IPR032466">
    <property type="entry name" value="Metal_Hydrolase"/>
</dbReference>
<gene>
    <name evidence="1" type="ORF">GCM10008024_23740</name>
    <name evidence="2" type="ORF">SAMN05444006_11151</name>
</gene>
<dbReference type="Proteomes" id="UP000634647">
    <property type="component" value="Unassembled WGS sequence"/>
</dbReference>
<dbReference type="SUPFAM" id="SSF51556">
    <property type="entry name" value="Metallo-dependent hydrolases"/>
    <property type="match status" value="1"/>
</dbReference>
<dbReference type="PROSITE" id="PS51365">
    <property type="entry name" value="RENAL_DIPEPTIDASE_2"/>
    <property type="match status" value="1"/>
</dbReference>
<sequence length="390" mass="41435">MMLGIGLGVLVLLTLGLAGFLIFGPAIAERGMNAVLPGRSTPVPETARALHARLVVGDWHCDSLLWNRDLLKRGGRGHVDFPRLREGNVALQVFTTVTCVPAGMNVIQNQPGADRITLLAMAQLWPARTWRSLCERGLYQAQRMHRYAARAPEAVKVLRDRADLRDLLAARAGGAQVVGAVLGAEGAHVLDGRIENLDRLWQAGFRLIGLHHFLDTEMGGSLHGASGAGLTDYGRGVVARMVEMGFIIDLTHSSEQTARDVMAMTDVPLVVSHTGICSHCQSPRNFPDPLMAEIMARGGVAGIGYWAEVIGDASPRGIAGAVVAAVGLLGEDHVSLGSDFDGAVAQPFDASDLAQVTAALMAAGLEERVIAKVMGGNMVRLLEQMLPEAA</sequence>
<proteinExistence type="predicted"/>
<dbReference type="Proteomes" id="UP000199541">
    <property type="component" value="Unassembled WGS sequence"/>
</dbReference>
<dbReference type="PANTHER" id="PTHR10443:SF12">
    <property type="entry name" value="DIPEPTIDASE"/>
    <property type="match status" value="1"/>
</dbReference>
<reference evidence="2 3" key="2">
    <citation type="submission" date="2016-10" db="EMBL/GenBank/DDBJ databases">
        <authorList>
            <person name="Varghese N."/>
            <person name="Submissions S."/>
        </authorList>
    </citation>
    <scope>NUCLEOTIDE SEQUENCE [LARGE SCALE GENOMIC DNA]</scope>
    <source>
        <strain evidence="2 3">DSM 24802</strain>
    </source>
</reference>
<dbReference type="PANTHER" id="PTHR10443">
    <property type="entry name" value="MICROSOMAL DIPEPTIDASE"/>
    <property type="match status" value="1"/>
</dbReference>
<dbReference type="RefSeq" id="WP_035845693.1">
    <property type="nucleotide sequence ID" value="NZ_BNAB01000010.1"/>
</dbReference>
<dbReference type="Gene3D" id="3.20.20.140">
    <property type="entry name" value="Metal-dependent hydrolases"/>
    <property type="match status" value="1"/>
</dbReference>
<dbReference type="EMBL" id="BNAB01000010">
    <property type="protein sequence ID" value="GHE02794.1"/>
    <property type="molecule type" value="Genomic_DNA"/>
</dbReference>
<evidence type="ECO:0000313" key="2">
    <source>
        <dbReference type="EMBL" id="SDX17634.1"/>
    </source>
</evidence>
<dbReference type="GO" id="GO:0070573">
    <property type="term" value="F:metallodipeptidase activity"/>
    <property type="evidence" value="ECO:0007669"/>
    <property type="project" value="InterPro"/>
</dbReference>
<reference evidence="1" key="1">
    <citation type="journal article" date="2014" name="Int. J. Syst. Evol. Microbiol.">
        <title>Complete genome sequence of Corynebacterium casei LMG S-19264T (=DSM 44701T), isolated from a smear-ripened cheese.</title>
        <authorList>
            <consortium name="US DOE Joint Genome Institute (JGI-PGF)"/>
            <person name="Walter F."/>
            <person name="Albersmeier A."/>
            <person name="Kalinowski J."/>
            <person name="Ruckert C."/>
        </authorList>
    </citation>
    <scope>NUCLEOTIDE SEQUENCE</scope>
    <source>
        <strain evidence="1">CGMCC 1.10859</strain>
    </source>
</reference>
<evidence type="ECO:0000313" key="3">
    <source>
        <dbReference type="Proteomes" id="UP000199541"/>
    </source>
</evidence>
<dbReference type="Pfam" id="PF01244">
    <property type="entry name" value="Peptidase_M19"/>
    <property type="match status" value="1"/>
</dbReference>
<evidence type="ECO:0000313" key="4">
    <source>
        <dbReference type="Proteomes" id="UP000634647"/>
    </source>
</evidence>
<dbReference type="AlphaFoldDB" id="A0AAN4USD5"/>